<evidence type="ECO:0000256" key="1">
    <source>
        <dbReference type="ARBA" id="ARBA00023014"/>
    </source>
</evidence>
<dbReference type="Pfam" id="PF00111">
    <property type="entry name" value="Fer2"/>
    <property type="match status" value="1"/>
</dbReference>
<dbReference type="InterPro" id="IPR036010">
    <property type="entry name" value="2Fe-2S_ferredoxin-like_sf"/>
</dbReference>
<reference evidence="4 5" key="1">
    <citation type="submission" date="2024-10" db="EMBL/GenBank/DDBJ databases">
        <title>Updated reference genomes for cyclostephanoid diatoms.</title>
        <authorList>
            <person name="Roberts W.R."/>
            <person name="Alverson A.J."/>
        </authorList>
    </citation>
    <scope>NUCLEOTIDE SEQUENCE [LARGE SCALE GENOMIC DNA]</scope>
    <source>
        <strain evidence="4 5">AJA232-27</strain>
    </source>
</reference>
<dbReference type="InterPro" id="IPR006058">
    <property type="entry name" value="2Fe2S_fd_BS"/>
</dbReference>
<feature type="domain" description="2Fe-2S ferredoxin-type" evidence="3">
    <location>
        <begin position="121"/>
        <end position="164"/>
    </location>
</feature>
<dbReference type="PROSITE" id="PS51257">
    <property type="entry name" value="PROKAR_LIPOPROTEIN"/>
    <property type="match status" value="1"/>
</dbReference>
<keyword evidence="1" id="KW-0479">Metal-binding</keyword>
<proteinExistence type="predicted"/>
<evidence type="ECO:0000256" key="2">
    <source>
        <dbReference type="SAM" id="SignalP"/>
    </source>
</evidence>
<organism evidence="4 5">
    <name type="scientific">Discostella pseudostelligera</name>
    <dbReference type="NCBI Taxonomy" id="259834"/>
    <lineage>
        <taxon>Eukaryota</taxon>
        <taxon>Sar</taxon>
        <taxon>Stramenopiles</taxon>
        <taxon>Ochrophyta</taxon>
        <taxon>Bacillariophyta</taxon>
        <taxon>Coscinodiscophyceae</taxon>
        <taxon>Thalassiosirophycidae</taxon>
        <taxon>Stephanodiscales</taxon>
        <taxon>Stephanodiscaceae</taxon>
        <taxon>Discostella</taxon>
    </lineage>
</organism>
<keyword evidence="1" id="KW-0408">Iron</keyword>
<sequence length="254" mass="27516">MAAKLVIVASAAMMLIQSCSSFSLSPIQSSTNNAFIHQSTPKSTSAIFMSTATDQENIGNKKGYVPKWKKKETLADITGTSDIDAKDKGLVGSVPIIFQQGSGESATLIETTALPGQPFKLVASQAGQYIKYGCGKGECGTCESLCNGKYLRPCVDVVPTDLELDAATGAYPPLRILVKGTKAKVVSSGKFFSAKSFVLGFWNNLLGMLGFVRDRRKARKNWQERMEKEAEIARLAEEKRRRRAEETAASNSSQ</sequence>
<gene>
    <name evidence="4" type="ORF">ACHAWU_001168</name>
</gene>
<dbReference type="PROSITE" id="PS00197">
    <property type="entry name" value="2FE2S_FER_1"/>
    <property type="match status" value="1"/>
</dbReference>
<dbReference type="AlphaFoldDB" id="A0ABD3MFZ3"/>
<dbReference type="InterPro" id="IPR001041">
    <property type="entry name" value="2Fe-2S_ferredoxin-type"/>
</dbReference>
<dbReference type="GO" id="GO:0051536">
    <property type="term" value="F:iron-sulfur cluster binding"/>
    <property type="evidence" value="ECO:0007669"/>
    <property type="project" value="UniProtKB-KW"/>
</dbReference>
<dbReference type="EMBL" id="JALLBG020000130">
    <property type="protein sequence ID" value="KAL3763021.1"/>
    <property type="molecule type" value="Genomic_DNA"/>
</dbReference>
<feature type="signal peptide" evidence="2">
    <location>
        <begin position="1"/>
        <end position="21"/>
    </location>
</feature>
<keyword evidence="1" id="KW-0411">Iron-sulfur</keyword>
<dbReference type="SUPFAM" id="SSF54292">
    <property type="entry name" value="2Fe-2S ferredoxin-like"/>
    <property type="match status" value="1"/>
</dbReference>
<keyword evidence="2" id="KW-0732">Signal</keyword>
<feature type="chain" id="PRO_5044869685" description="2Fe-2S ferredoxin-type domain-containing protein" evidence="2">
    <location>
        <begin position="22"/>
        <end position="254"/>
    </location>
</feature>
<evidence type="ECO:0000313" key="5">
    <source>
        <dbReference type="Proteomes" id="UP001530293"/>
    </source>
</evidence>
<protein>
    <recommendedName>
        <fullName evidence="3">2Fe-2S ferredoxin-type domain-containing protein</fullName>
    </recommendedName>
</protein>
<comment type="caution">
    <text evidence="4">The sequence shown here is derived from an EMBL/GenBank/DDBJ whole genome shotgun (WGS) entry which is preliminary data.</text>
</comment>
<name>A0ABD3MFZ3_9STRA</name>
<evidence type="ECO:0000259" key="3">
    <source>
        <dbReference type="Pfam" id="PF00111"/>
    </source>
</evidence>
<accession>A0ABD3MFZ3</accession>
<dbReference type="Proteomes" id="UP001530293">
    <property type="component" value="Unassembled WGS sequence"/>
</dbReference>
<evidence type="ECO:0000313" key="4">
    <source>
        <dbReference type="EMBL" id="KAL3763021.1"/>
    </source>
</evidence>
<keyword evidence="5" id="KW-1185">Reference proteome</keyword>